<reference evidence="1" key="1">
    <citation type="submission" date="2020-09" db="EMBL/GenBank/DDBJ databases">
        <title>Taishania pollutisoli gen. nov., sp. nov., Isolated from Tetrabromobisphenol A-Contaminated Soil.</title>
        <authorList>
            <person name="Chen Q."/>
        </authorList>
    </citation>
    <scope>NUCLEOTIDE SEQUENCE</scope>
    <source>
        <strain evidence="1">CZZ-1</strain>
    </source>
</reference>
<dbReference type="EMBL" id="JACVEL010000012">
    <property type="protein sequence ID" value="MBC9813642.1"/>
    <property type="molecule type" value="Genomic_DNA"/>
</dbReference>
<accession>A0A8J6TTT8</accession>
<proteinExistence type="predicted"/>
<evidence type="ECO:0000313" key="2">
    <source>
        <dbReference type="Proteomes" id="UP000652681"/>
    </source>
</evidence>
<protein>
    <submittedName>
        <fullName evidence="1">DUF4783 domain-containing protein</fullName>
    </submittedName>
</protein>
<keyword evidence="2" id="KW-1185">Reference proteome</keyword>
<name>A0A8J6TTT8_9FLAO</name>
<organism evidence="1 2">
    <name type="scientific">Taishania pollutisoli</name>
    <dbReference type="NCBI Taxonomy" id="2766479"/>
    <lineage>
        <taxon>Bacteria</taxon>
        <taxon>Pseudomonadati</taxon>
        <taxon>Bacteroidota</taxon>
        <taxon>Flavobacteriia</taxon>
        <taxon>Flavobacteriales</taxon>
        <taxon>Crocinitomicaceae</taxon>
        <taxon>Taishania</taxon>
    </lineage>
</organism>
<dbReference type="Pfam" id="PF16022">
    <property type="entry name" value="DUF4783"/>
    <property type="match status" value="1"/>
</dbReference>
<dbReference type="AlphaFoldDB" id="A0A8J6TTT8"/>
<gene>
    <name evidence="1" type="ORF">H9Y05_14290</name>
</gene>
<sequence length="127" mass="13701">MNLIYAFITSIVLLIPQQQGVPYSKLDVAFDQNNADAIVSCAKDKVLLNVLGKEGAYSKSQAVLVLKDFFNGKSGGSFNFTFKGNESSTGTFAIGSYVSGGAKYRITLHFKNAGDGFKIESITIEKD</sequence>
<dbReference type="InterPro" id="IPR031977">
    <property type="entry name" value="DUF4783"/>
</dbReference>
<dbReference type="RefSeq" id="WP_163490988.1">
    <property type="nucleotide sequence ID" value="NZ_JACVEL010000012.1"/>
</dbReference>
<dbReference type="Proteomes" id="UP000652681">
    <property type="component" value="Unassembled WGS sequence"/>
</dbReference>
<dbReference type="Gene3D" id="3.10.450.50">
    <property type="match status" value="1"/>
</dbReference>
<comment type="caution">
    <text evidence="1">The sequence shown here is derived from an EMBL/GenBank/DDBJ whole genome shotgun (WGS) entry which is preliminary data.</text>
</comment>
<evidence type="ECO:0000313" key="1">
    <source>
        <dbReference type="EMBL" id="MBC9813642.1"/>
    </source>
</evidence>